<dbReference type="GO" id="GO:0046872">
    <property type="term" value="F:metal ion binding"/>
    <property type="evidence" value="ECO:0007669"/>
    <property type="project" value="UniProtKB-KW"/>
</dbReference>
<dbReference type="STRING" id="572546.Arcpr_0919"/>
<proteinExistence type="inferred from homology"/>
<dbReference type="eggNOG" id="arCOG00332">
    <property type="taxonomic scope" value="Archaea"/>
</dbReference>
<keyword evidence="4" id="KW-0560">Oxidoreductase</keyword>
<name>D2RI55_ARCPA</name>
<dbReference type="Proteomes" id="UP000001901">
    <property type="component" value="Chromosome"/>
</dbReference>
<reference evidence="8 9" key="1">
    <citation type="journal article" date="2010" name="Stand. Genomic Sci.">
        <title>Complete genome sequence of Archaeoglobus profundus type strain (AV18).</title>
        <authorList>
            <person name="von Jan M."/>
            <person name="Lapidus A."/>
            <person name="Del Rio T.G."/>
            <person name="Copeland A."/>
            <person name="Tice H."/>
            <person name="Cheng J.F."/>
            <person name="Lucas S."/>
            <person name="Chen F."/>
            <person name="Nolan M."/>
            <person name="Goodwin L."/>
            <person name="Han C."/>
            <person name="Pitluck S."/>
            <person name="Liolios K."/>
            <person name="Ivanova N."/>
            <person name="Mavromatis K."/>
            <person name="Ovchinnikova G."/>
            <person name="Chertkov O."/>
            <person name="Pati A."/>
            <person name="Chen A."/>
            <person name="Palaniappan K."/>
            <person name="Land M."/>
            <person name="Hauser L."/>
            <person name="Chang Y.J."/>
            <person name="Jeffries C.D."/>
            <person name="Saunders E."/>
            <person name="Brettin T."/>
            <person name="Detter J.C."/>
            <person name="Chain P."/>
            <person name="Eichinger K."/>
            <person name="Huber H."/>
            <person name="Spring S."/>
            <person name="Rohde M."/>
            <person name="Goker M."/>
            <person name="Wirth R."/>
            <person name="Woyke T."/>
            <person name="Bristow J."/>
            <person name="Eisen J.A."/>
            <person name="Markowitz V."/>
            <person name="Hugenholtz P."/>
            <person name="Kyrpides N.C."/>
            <person name="Klenk H.P."/>
        </authorList>
    </citation>
    <scope>NUCLEOTIDE SEQUENCE [LARGE SCALE GENOMIC DNA]</scope>
    <source>
        <strain evidence="9">DSM 5631 / JCM 9629 / NBRC 100127 / Av18</strain>
    </source>
</reference>
<gene>
    <name evidence="8" type="ordered locus">Arcpr_0919</name>
</gene>
<dbReference type="PANTHER" id="PTHR43255:SF1">
    <property type="entry name" value="IRON-SULFUR-BINDING OXIDOREDUCTASE FADF-RELATED"/>
    <property type="match status" value="1"/>
</dbReference>
<evidence type="ECO:0000256" key="3">
    <source>
        <dbReference type="ARBA" id="ARBA00022723"/>
    </source>
</evidence>
<dbReference type="PaxDb" id="572546-Arcpr_0919"/>
<dbReference type="InterPro" id="IPR017900">
    <property type="entry name" value="4Fe4S_Fe_S_CS"/>
</dbReference>
<keyword evidence="9" id="KW-1185">Reference proteome</keyword>
<dbReference type="InterPro" id="IPR017896">
    <property type="entry name" value="4Fe4S_Fe-S-bd"/>
</dbReference>
<dbReference type="InterPro" id="IPR051460">
    <property type="entry name" value="HdrC_iron-sulfur_subunit"/>
</dbReference>
<dbReference type="PROSITE" id="PS00198">
    <property type="entry name" value="4FE4S_FER_1"/>
    <property type="match status" value="1"/>
</dbReference>
<feature type="domain" description="4Fe-4S ferredoxin-type" evidence="7">
    <location>
        <begin position="55"/>
        <end position="85"/>
    </location>
</feature>
<dbReference type="GO" id="GO:0051539">
    <property type="term" value="F:4 iron, 4 sulfur cluster binding"/>
    <property type="evidence" value="ECO:0007669"/>
    <property type="project" value="UniProtKB-KW"/>
</dbReference>
<evidence type="ECO:0000313" key="9">
    <source>
        <dbReference type="Proteomes" id="UP000001901"/>
    </source>
</evidence>
<keyword evidence="6" id="KW-0411">Iron-sulfur</keyword>
<accession>D2RI55</accession>
<dbReference type="GO" id="GO:0016491">
    <property type="term" value="F:oxidoreductase activity"/>
    <property type="evidence" value="ECO:0007669"/>
    <property type="project" value="UniProtKB-KW"/>
</dbReference>
<comment type="similarity">
    <text evidence="1">Belongs to the HdrC family.</text>
</comment>
<dbReference type="InterPro" id="IPR004017">
    <property type="entry name" value="Cys_rich_dom"/>
</dbReference>
<sequence length="390" mass="44236">MHVDELISRLKELTENKYLQCIQCGTCGGSCPYGMYSPYTPRRMILAIRFGLIEDIISSNAHWLCTSCQLCSSRCPSRIPITDGIIPALRELTLLEGNPPEELSMALMNIMRYGNPFKESPRKRGDWTKELDFEVPLMLKKKKADVLFITECFGAYHRRCKQATKALAKVMKVLEIDFAILGHEERCIGDHARLCGEFGLFEDLIEKNLKVFSKYEFNKIVTHDAHAFNALRNFYPQYGLNKPVLHHSQLLHEHLEELKPLFNELNYKVAFHDSCYLVRKNGIYEEPREVIRAIPGVKLIEFKRNRENALCCGAGGGGVWLDSVIREFVKERLAEDRVREAKLVGADVIVTGCILDIPMFEDALKVTGLDGEIVVKDLAELVLEAIEGGG</sequence>
<dbReference type="InterPro" id="IPR009051">
    <property type="entry name" value="Helical_ferredxn"/>
</dbReference>
<dbReference type="RefSeq" id="WP_012940316.1">
    <property type="nucleotide sequence ID" value="NC_013741.1"/>
</dbReference>
<evidence type="ECO:0000259" key="7">
    <source>
        <dbReference type="PROSITE" id="PS51379"/>
    </source>
</evidence>
<dbReference type="Pfam" id="PF02754">
    <property type="entry name" value="CCG"/>
    <property type="match status" value="2"/>
</dbReference>
<dbReference type="HOGENOM" id="CLU_023081_2_2_2"/>
<keyword evidence="2" id="KW-0004">4Fe-4S</keyword>
<dbReference type="PANTHER" id="PTHR43255">
    <property type="entry name" value="IRON-SULFUR-BINDING OXIDOREDUCTASE FADF-RELATED-RELATED"/>
    <property type="match status" value="1"/>
</dbReference>
<dbReference type="OrthoDB" id="42878at2157"/>
<organism evidence="8 9">
    <name type="scientific">Archaeoglobus profundus (strain DSM 5631 / JCM 9629 / NBRC 100127 / Av18)</name>
    <dbReference type="NCBI Taxonomy" id="572546"/>
    <lineage>
        <taxon>Archaea</taxon>
        <taxon>Methanobacteriati</taxon>
        <taxon>Methanobacteriota</taxon>
        <taxon>Archaeoglobi</taxon>
        <taxon>Archaeoglobales</taxon>
        <taxon>Archaeoglobaceae</taxon>
        <taxon>Archaeoglobus</taxon>
    </lineage>
</organism>
<dbReference type="GO" id="GO:0005886">
    <property type="term" value="C:plasma membrane"/>
    <property type="evidence" value="ECO:0007669"/>
    <property type="project" value="TreeGrafter"/>
</dbReference>
<dbReference type="KEGG" id="apo:Arcpr_0919"/>
<protein>
    <recommendedName>
        <fullName evidence="7">4Fe-4S ferredoxin-type domain-containing protein</fullName>
    </recommendedName>
</protein>
<dbReference type="SUPFAM" id="SSF46548">
    <property type="entry name" value="alpha-helical ferredoxin"/>
    <property type="match status" value="1"/>
</dbReference>
<dbReference type="AlphaFoldDB" id="D2RI55"/>
<keyword evidence="3" id="KW-0479">Metal-binding</keyword>
<evidence type="ECO:0000256" key="4">
    <source>
        <dbReference type="ARBA" id="ARBA00023002"/>
    </source>
</evidence>
<feature type="domain" description="4Fe-4S ferredoxin-type" evidence="7">
    <location>
        <begin position="11"/>
        <end position="41"/>
    </location>
</feature>
<evidence type="ECO:0000256" key="6">
    <source>
        <dbReference type="ARBA" id="ARBA00023014"/>
    </source>
</evidence>
<evidence type="ECO:0000256" key="1">
    <source>
        <dbReference type="ARBA" id="ARBA00007097"/>
    </source>
</evidence>
<dbReference type="Pfam" id="PF13534">
    <property type="entry name" value="Fer4_17"/>
    <property type="match status" value="1"/>
</dbReference>
<dbReference type="PROSITE" id="PS51379">
    <property type="entry name" value="4FE4S_FER_2"/>
    <property type="match status" value="2"/>
</dbReference>
<evidence type="ECO:0000256" key="5">
    <source>
        <dbReference type="ARBA" id="ARBA00023004"/>
    </source>
</evidence>
<evidence type="ECO:0000256" key="2">
    <source>
        <dbReference type="ARBA" id="ARBA00022485"/>
    </source>
</evidence>
<dbReference type="EMBL" id="CP001857">
    <property type="protein sequence ID" value="ADB57980.1"/>
    <property type="molecule type" value="Genomic_DNA"/>
</dbReference>
<evidence type="ECO:0000313" key="8">
    <source>
        <dbReference type="EMBL" id="ADB57980.1"/>
    </source>
</evidence>
<keyword evidence="5" id="KW-0408">Iron</keyword>
<dbReference type="Gene3D" id="1.10.1060.10">
    <property type="entry name" value="Alpha-helical ferredoxin"/>
    <property type="match status" value="1"/>
</dbReference>
<dbReference type="GeneID" id="8739584"/>